<gene>
    <name evidence="7" type="ORF">FHD67_04290</name>
</gene>
<sequence>MATVSRSGLSDSSLLGLAILNFFLADARDGLGPFLDAFLATRGWSPLTLGAIATVGGLIGLALTPFAGALVDRSHWKRALIAGPVIVITAGALLTLLVPDPAVVWVGTIATAVLGVVIAPALAGLSLGLVGQRAFPRQISRNEFWNHSGNLASLMAIYLAVSLFGEFSVVWLMIVTALGALIALRMIRPDRIDHDVARGMVGGRGTDDHARPSGLSVLLHNRGLILLALVMMLFHFGNAPMSRLIAQEFSIQLGTPFRTTALITGVAQATMIAVAAATPWLIRRLGLRSCFLITLCALPLRGVLAGMVPDFWVVVPVQMLDGIGAGMLGILTPVAAERLLAKTGRFNLGFATVMTVQGVGATFSNVFAGWIVSGHGYGMSHFIGAGVALAALAVFLLFSRTIAPGPRSAD</sequence>
<dbReference type="RefSeq" id="WP_139597934.1">
    <property type="nucleotide sequence ID" value="NZ_VDDC01000008.1"/>
</dbReference>
<dbReference type="GO" id="GO:0016020">
    <property type="term" value="C:membrane"/>
    <property type="evidence" value="ECO:0007669"/>
    <property type="project" value="UniProtKB-SubCell"/>
</dbReference>
<evidence type="ECO:0000256" key="5">
    <source>
        <dbReference type="SAM" id="Phobius"/>
    </source>
</evidence>
<feature type="transmembrane region" description="Helical" evidence="5">
    <location>
        <begin position="104"/>
        <end position="132"/>
    </location>
</feature>
<dbReference type="PANTHER" id="PTHR23539">
    <property type="entry name" value="MFS TRANSPORTER"/>
    <property type="match status" value="1"/>
</dbReference>
<keyword evidence="3 5" id="KW-1133">Transmembrane helix</keyword>
<feature type="transmembrane region" description="Helical" evidence="5">
    <location>
        <begin position="378"/>
        <end position="398"/>
    </location>
</feature>
<dbReference type="SUPFAM" id="SSF103473">
    <property type="entry name" value="MFS general substrate transporter"/>
    <property type="match status" value="1"/>
</dbReference>
<reference evidence="7 8" key="1">
    <citation type="submission" date="2019-06" db="EMBL/GenBank/DDBJ databases">
        <authorList>
            <person name="Li J."/>
        </authorList>
    </citation>
    <scope>NUCLEOTIDE SEQUENCE [LARGE SCALE GENOMIC DNA]</scope>
    <source>
        <strain evidence="7 8">CGMCC 1.8012</strain>
    </source>
</reference>
<evidence type="ECO:0000256" key="1">
    <source>
        <dbReference type="ARBA" id="ARBA00004141"/>
    </source>
</evidence>
<feature type="transmembrane region" description="Helical" evidence="5">
    <location>
        <begin position="167"/>
        <end position="184"/>
    </location>
</feature>
<keyword evidence="4 5" id="KW-0472">Membrane</keyword>
<evidence type="ECO:0000256" key="2">
    <source>
        <dbReference type="ARBA" id="ARBA00022692"/>
    </source>
</evidence>
<dbReference type="PROSITE" id="PS50850">
    <property type="entry name" value="MFS"/>
    <property type="match status" value="1"/>
</dbReference>
<accession>A0A5C4R9T5</accession>
<evidence type="ECO:0000259" key="6">
    <source>
        <dbReference type="PROSITE" id="PS50850"/>
    </source>
</evidence>
<feature type="transmembrane region" description="Helical" evidence="5">
    <location>
        <begin position="348"/>
        <end position="372"/>
    </location>
</feature>
<feature type="transmembrane region" description="Helical" evidence="5">
    <location>
        <begin position="223"/>
        <end position="241"/>
    </location>
</feature>
<evidence type="ECO:0000313" key="8">
    <source>
        <dbReference type="Proteomes" id="UP000304880"/>
    </source>
</evidence>
<keyword evidence="2 5" id="KW-0812">Transmembrane</keyword>
<dbReference type="Pfam" id="PF12832">
    <property type="entry name" value="MFS_1_like"/>
    <property type="match status" value="1"/>
</dbReference>
<comment type="subcellular location">
    <subcellularLocation>
        <location evidence="1">Membrane</location>
        <topology evidence="1">Multi-pass membrane protein</topology>
    </subcellularLocation>
</comment>
<evidence type="ECO:0000256" key="4">
    <source>
        <dbReference type="ARBA" id="ARBA00023136"/>
    </source>
</evidence>
<dbReference type="CDD" id="cd06174">
    <property type="entry name" value="MFS"/>
    <property type="match status" value="1"/>
</dbReference>
<comment type="caution">
    <text evidence="7">The sequence shown here is derived from an EMBL/GenBank/DDBJ whole genome shotgun (WGS) entry which is preliminary data.</text>
</comment>
<dbReference type="GO" id="GO:0022857">
    <property type="term" value="F:transmembrane transporter activity"/>
    <property type="evidence" value="ECO:0007669"/>
    <property type="project" value="InterPro"/>
</dbReference>
<evidence type="ECO:0000256" key="3">
    <source>
        <dbReference type="ARBA" id="ARBA00022989"/>
    </source>
</evidence>
<feature type="transmembrane region" description="Helical" evidence="5">
    <location>
        <begin position="79"/>
        <end position="98"/>
    </location>
</feature>
<feature type="transmembrane region" description="Helical" evidence="5">
    <location>
        <begin position="261"/>
        <end position="282"/>
    </location>
</feature>
<dbReference type="PANTHER" id="PTHR23539:SF1">
    <property type="entry name" value="MAJOR FACILITATOR SUPERFAMILY (MFS) PROFILE DOMAIN-CONTAINING PROTEIN"/>
    <property type="match status" value="1"/>
</dbReference>
<dbReference type="AlphaFoldDB" id="A0A5C4R9T5"/>
<dbReference type="InterPro" id="IPR024989">
    <property type="entry name" value="MFS_assoc_dom"/>
</dbReference>
<feature type="domain" description="Major facilitator superfamily (MFS) profile" evidence="6">
    <location>
        <begin position="216"/>
        <end position="410"/>
    </location>
</feature>
<feature type="transmembrane region" description="Helical" evidence="5">
    <location>
        <begin position="43"/>
        <end position="67"/>
    </location>
</feature>
<keyword evidence="8" id="KW-1185">Reference proteome</keyword>
<evidence type="ECO:0000313" key="7">
    <source>
        <dbReference type="EMBL" id="TNH40434.1"/>
    </source>
</evidence>
<dbReference type="EMBL" id="VDDC01000008">
    <property type="protein sequence ID" value="TNH40434.1"/>
    <property type="molecule type" value="Genomic_DNA"/>
</dbReference>
<feature type="transmembrane region" description="Helical" evidence="5">
    <location>
        <begin position="144"/>
        <end position="161"/>
    </location>
</feature>
<feature type="transmembrane region" description="Helical" evidence="5">
    <location>
        <begin position="314"/>
        <end position="336"/>
    </location>
</feature>
<protein>
    <submittedName>
        <fullName evidence="7">MFS transporter</fullName>
    </submittedName>
</protein>
<proteinExistence type="predicted"/>
<dbReference type="InterPro" id="IPR020846">
    <property type="entry name" value="MFS_dom"/>
</dbReference>
<dbReference type="Gene3D" id="1.20.1250.20">
    <property type="entry name" value="MFS general substrate transporter like domains"/>
    <property type="match status" value="2"/>
</dbReference>
<dbReference type="Proteomes" id="UP000304880">
    <property type="component" value="Unassembled WGS sequence"/>
</dbReference>
<name>A0A5C4R9T5_9RHOB</name>
<feature type="transmembrane region" description="Helical" evidence="5">
    <location>
        <begin position="289"/>
        <end position="308"/>
    </location>
</feature>
<organism evidence="7 8">
    <name type="scientific">Paracoccus haeundaensis</name>
    <dbReference type="NCBI Taxonomy" id="225362"/>
    <lineage>
        <taxon>Bacteria</taxon>
        <taxon>Pseudomonadati</taxon>
        <taxon>Pseudomonadota</taxon>
        <taxon>Alphaproteobacteria</taxon>
        <taxon>Rhodobacterales</taxon>
        <taxon>Paracoccaceae</taxon>
        <taxon>Paracoccus</taxon>
    </lineage>
</organism>
<dbReference type="InterPro" id="IPR036259">
    <property type="entry name" value="MFS_trans_sf"/>
</dbReference>